<organism evidence="4 5">
    <name type="scientific">Candidatus Fervidibacter sacchari</name>
    <dbReference type="NCBI Taxonomy" id="1448929"/>
    <lineage>
        <taxon>Bacteria</taxon>
        <taxon>Candidatus Fervidibacterota</taxon>
        <taxon>Candidatus Fervidibacter</taxon>
    </lineage>
</organism>
<dbReference type="Proteomes" id="UP001204798">
    <property type="component" value="Unassembled WGS sequence"/>
</dbReference>
<evidence type="ECO:0000313" key="4">
    <source>
        <dbReference type="EMBL" id="MCS3919020.1"/>
    </source>
</evidence>
<feature type="transmembrane region" description="Helical" evidence="1">
    <location>
        <begin position="217"/>
        <end position="239"/>
    </location>
</feature>
<keyword evidence="1" id="KW-0472">Membrane</keyword>
<dbReference type="InterPro" id="IPR046712">
    <property type="entry name" value="DUF6785"/>
</dbReference>
<proteinExistence type="predicted"/>
<feature type="transmembrane region" description="Helical" evidence="1">
    <location>
        <begin position="161"/>
        <end position="183"/>
    </location>
</feature>
<dbReference type="EMBL" id="JANUCP010000002">
    <property type="protein sequence ID" value="MCS3919020.1"/>
    <property type="molecule type" value="Genomic_DNA"/>
</dbReference>
<feature type="domain" description="DUF6784" evidence="2">
    <location>
        <begin position="530"/>
        <end position="618"/>
    </location>
</feature>
<evidence type="ECO:0000259" key="2">
    <source>
        <dbReference type="Pfam" id="PF20580"/>
    </source>
</evidence>
<accession>A0ABT2EMD8</accession>
<comment type="caution">
    <text evidence="4">The sequence shown here is derived from an EMBL/GenBank/DDBJ whole genome shotgun (WGS) entry which is preliminary data.</text>
</comment>
<feature type="transmembrane region" description="Helical" evidence="1">
    <location>
        <begin position="463"/>
        <end position="486"/>
    </location>
</feature>
<feature type="transmembrane region" description="Helical" evidence="1">
    <location>
        <begin position="569"/>
        <end position="588"/>
    </location>
</feature>
<evidence type="ECO:0000259" key="3">
    <source>
        <dbReference type="Pfam" id="PF20581"/>
    </source>
</evidence>
<feature type="domain" description="DUF6785" evidence="3">
    <location>
        <begin position="27"/>
        <end position="489"/>
    </location>
</feature>
<feature type="transmembrane region" description="Helical" evidence="1">
    <location>
        <begin position="311"/>
        <end position="330"/>
    </location>
</feature>
<feature type="transmembrane region" description="Helical" evidence="1">
    <location>
        <begin position="423"/>
        <end position="443"/>
    </location>
</feature>
<feature type="transmembrane region" description="Helical" evidence="1">
    <location>
        <begin position="531"/>
        <end position="549"/>
    </location>
</feature>
<protein>
    <submittedName>
        <fullName evidence="4">Uncharacterized protein</fullName>
    </submittedName>
</protein>
<gene>
    <name evidence="4" type="ORF">M2350_001420</name>
</gene>
<reference evidence="4 5" key="1">
    <citation type="submission" date="2022-08" db="EMBL/GenBank/DDBJ databases">
        <title>Bacterial and archaeal communities from various locations to study Microbial Dark Matter (Phase II).</title>
        <authorList>
            <person name="Stepanauskas R."/>
        </authorList>
    </citation>
    <scope>NUCLEOTIDE SEQUENCE [LARGE SCALE GENOMIC DNA]</scope>
    <source>
        <strain evidence="4 5">PD1</strain>
    </source>
</reference>
<feature type="transmembrane region" description="Helical" evidence="1">
    <location>
        <begin position="84"/>
        <end position="106"/>
    </location>
</feature>
<feature type="transmembrane region" description="Helical" evidence="1">
    <location>
        <begin position="342"/>
        <end position="360"/>
    </location>
</feature>
<feature type="transmembrane region" description="Helical" evidence="1">
    <location>
        <begin position="259"/>
        <end position="278"/>
    </location>
</feature>
<feature type="transmembrane region" description="Helical" evidence="1">
    <location>
        <begin position="285"/>
        <end position="305"/>
    </location>
</feature>
<dbReference type="RefSeq" id="WP_259095098.1">
    <property type="nucleotide sequence ID" value="NZ_CP130454.1"/>
</dbReference>
<dbReference type="Pfam" id="PF20581">
    <property type="entry name" value="DUF6785"/>
    <property type="match status" value="1"/>
</dbReference>
<feature type="transmembrane region" description="Helical" evidence="1">
    <location>
        <begin position="366"/>
        <end position="385"/>
    </location>
</feature>
<dbReference type="InterPro" id="IPR046711">
    <property type="entry name" value="DUF6784"/>
</dbReference>
<dbReference type="Pfam" id="PF20580">
    <property type="entry name" value="DUF6784"/>
    <property type="match status" value="1"/>
</dbReference>
<keyword evidence="1" id="KW-0812">Transmembrane</keyword>
<evidence type="ECO:0000313" key="5">
    <source>
        <dbReference type="Proteomes" id="UP001204798"/>
    </source>
</evidence>
<evidence type="ECO:0000256" key="1">
    <source>
        <dbReference type="SAM" id="Phobius"/>
    </source>
</evidence>
<sequence length="637" mass="71597">MKSQGSPSPTAVSIAPSAEKVRWGGILFCGAVFIVALNFWIFKAELSSGGANIAGGNPPVPVLLTLMLLLLLRRVFRLTNAELLVFYLSAVFAFLPASLGGVRAFFPSLTTPLYYSTPDNRLKEFWQLLPDWWVPKDASVIQGFFEGANSRVPWNVWLPVLVRWSFFFLALWAMGWGIAWLMAPGWIKAERLNFPIAQLPLQMIEGVNGRSFFASKLVWCGIAIGAMPSALMAVCSLFRPVERFWDFGAYLTDRPFNTLRPLLIYPLVEGVGFGYFVPQDALFSVWFSYATLKLMNFIGIGILGWDVPDFPFPHAQSFGGYLAMAFMLFLRTPKQMKQSEPIAPLMLIGGCSLVSAWMVFSGMKFPLALLYTFVLLSFAVTYARVRAELGMPYTNVYPYGAQREFWHLFGMPTMFQLGGKKGLVILVGLFWLVRRFFLFQTSAYSADAVKLAKTLALPTNTVLTISLFSCFVGLWAAFISHLFAYYTWGANYLEGAPGTGDYRTYEAAQDYRVLGWLLDSMSPANRWHIGFALYGAATVWLLSLVRKIFTNFPLHPLGFVLGSAYGHHCPYWFPTFFIWAVKGIVLHYGGLKGHRRLIPFFLGLALGHFLMTGVLWAGVIYPVVRGRWGYPLRIIFQ</sequence>
<keyword evidence="5" id="KW-1185">Reference proteome</keyword>
<keyword evidence="1" id="KW-1133">Transmembrane helix</keyword>
<feature type="transmembrane region" description="Helical" evidence="1">
    <location>
        <begin position="600"/>
        <end position="624"/>
    </location>
</feature>
<feature type="transmembrane region" description="Helical" evidence="1">
    <location>
        <begin position="53"/>
        <end position="72"/>
    </location>
</feature>
<name>A0ABT2EMD8_9BACT</name>
<feature type="transmembrane region" description="Helical" evidence="1">
    <location>
        <begin position="21"/>
        <end position="41"/>
    </location>
</feature>